<dbReference type="InterPro" id="IPR038883">
    <property type="entry name" value="AN11006-like"/>
</dbReference>
<dbReference type="PANTHER" id="PTHR42085:SF2">
    <property type="entry name" value="F-BOX DOMAIN-CONTAINING PROTEIN"/>
    <property type="match status" value="1"/>
</dbReference>
<reference evidence="2 3" key="1">
    <citation type="journal article" date="2024" name="Front Chem Biol">
        <title>Unveiling the potential of Daldinia eschscholtzii MFLUCC 19-0629 through bioactivity and bioinformatics studies for enhanced sustainable agriculture production.</title>
        <authorList>
            <person name="Brooks S."/>
            <person name="Weaver J.A."/>
            <person name="Klomchit A."/>
            <person name="Alharthi S.A."/>
            <person name="Onlamun T."/>
            <person name="Nurani R."/>
            <person name="Vong T.K."/>
            <person name="Alberti F."/>
            <person name="Greco C."/>
        </authorList>
    </citation>
    <scope>NUCLEOTIDE SEQUENCE [LARGE SCALE GENOMIC DNA]</scope>
    <source>
        <strain evidence="2">MFLUCC 19-0629</strain>
    </source>
</reference>
<comment type="caution">
    <text evidence="2">The sequence shown here is derived from an EMBL/GenBank/DDBJ whole genome shotgun (WGS) entry which is preliminary data.</text>
</comment>
<gene>
    <name evidence="2" type="ORF">Daesc_005093</name>
</gene>
<name>A0AAX6MJJ8_9PEZI</name>
<feature type="domain" description="DUF7730" evidence="1">
    <location>
        <begin position="3"/>
        <end position="130"/>
    </location>
</feature>
<proteinExistence type="predicted"/>
<dbReference type="AlphaFoldDB" id="A0AAX6MJJ8"/>
<sequence>MVSQSSIFLGLPLEIREEIYLQLLLFRDDVEVKSLSPKLDKWIKSIWHGTQSDFYDEGDPNASRRRTSILRVSRQVSEEALNVLYQRNTFVIHTHAECYDKLLKFGPANVRRIRSLRLVAHSQELGYMEPVKFDPGIWDPLLTDLAHLSLVLQQPWKSRGRRDPTCFDEDLQKWLAWLEPILRHLAENISESTTVSIDDNESAETSSVVRKCFSSGYQKVQTKIGDEIFERVSPSDSDFGYDDYDMGPAFGGTINWSD</sequence>
<dbReference type="InterPro" id="IPR056632">
    <property type="entry name" value="DUF7730"/>
</dbReference>
<accession>A0AAX6MJJ8</accession>
<evidence type="ECO:0000259" key="1">
    <source>
        <dbReference type="Pfam" id="PF24864"/>
    </source>
</evidence>
<organism evidence="2 3">
    <name type="scientific">Daldinia eschscholtzii</name>
    <dbReference type="NCBI Taxonomy" id="292717"/>
    <lineage>
        <taxon>Eukaryota</taxon>
        <taxon>Fungi</taxon>
        <taxon>Dikarya</taxon>
        <taxon>Ascomycota</taxon>
        <taxon>Pezizomycotina</taxon>
        <taxon>Sordariomycetes</taxon>
        <taxon>Xylariomycetidae</taxon>
        <taxon>Xylariales</taxon>
        <taxon>Hypoxylaceae</taxon>
        <taxon>Daldinia</taxon>
    </lineage>
</organism>
<dbReference type="Proteomes" id="UP001369815">
    <property type="component" value="Unassembled WGS sequence"/>
</dbReference>
<dbReference type="PANTHER" id="PTHR42085">
    <property type="entry name" value="F-BOX DOMAIN-CONTAINING PROTEIN"/>
    <property type="match status" value="1"/>
</dbReference>
<keyword evidence="3" id="KW-1185">Reference proteome</keyword>
<dbReference type="Pfam" id="PF24864">
    <property type="entry name" value="DUF7730"/>
    <property type="match status" value="1"/>
</dbReference>
<evidence type="ECO:0000313" key="2">
    <source>
        <dbReference type="EMBL" id="KAK6952799.1"/>
    </source>
</evidence>
<evidence type="ECO:0000313" key="3">
    <source>
        <dbReference type="Proteomes" id="UP001369815"/>
    </source>
</evidence>
<dbReference type="EMBL" id="JBANMG010000005">
    <property type="protein sequence ID" value="KAK6952799.1"/>
    <property type="molecule type" value="Genomic_DNA"/>
</dbReference>
<protein>
    <recommendedName>
        <fullName evidence="1">DUF7730 domain-containing protein</fullName>
    </recommendedName>
</protein>